<feature type="region of interest" description="Disordered" evidence="5">
    <location>
        <begin position="160"/>
        <end position="202"/>
    </location>
</feature>
<dbReference type="PANTHER" id="PTHR15549:SF26">
    <property type="entry name" value="AXIAL BUDDING PATTERN PROTEIN 2-RELATED"/>
    <property type="match status" value="1"/>
</dbReference>
<evidence type="ECO:0000256" key="4">
    <source>
        <dbReference type="ARBA" id="ARBA00023136"/>
    </source>
</evidence>
<name>A0A4Y9Z5A3_9AGAM</name>
<evidence type="ECO:0000256" key="7">
    <source>
        <dbReference type="SAM" id="SignalP"/>
    </source>
</evidence>
<dbReference type="PANTHER" id="PTHR15549">
    <property type="entry name" value="PAIRED IMMUNOGLOBULIN-LIKE TYPE 2 RECEPTOR"/>
    <property type="match status" value="1"/>
</dbReference>
<feature type="transmembrane region" description="Helical" evidence="6">
    <location>
        <begin position="206"/>
        <end position="229"/>
    </location>
</feature>
<protein>
    <submittedName>
        <fullName evidence="8">Uncharacterized protein</fullName>
    </submittedName>
</protein>
<keyword evidence="3 6" id="KW-1133">Transmembrane helix</keyword>
<dbReference type="EMBL" id="SEOQ01000148">
    <property type="protein sequence ID" value="TFY68981.1"/>
    <property type="molecule type" value="Genomic_DNA"/>
</dbReference>
<keyword evidence="9" id="KW-1185">Reference proteome</keyword>
<keyword evidence="7" id="KW-0732">Signal</keyword>
<dbReference type="OrthoDB" id="2576311at2759"/>
<comment type="caution">
    <text evidence="8">The sequence shown here is derived from an EMBL/GenBank/DDBJ whole genome shotgun (WGS) entry which is preliminary data.</text>
</comment>
<evidence type="ECO:0000256" key="6">
    <source>
        <dbReference type="SAM" id="Phobius"/>
    </source>
</evidence>
<organism evidence="8 9">
    <name type="scientific">Dentipellis fragilis</name>
    <dbReference type="NCBI Taxonomy" id="205917"/>
    <lineage>
        <taxon>Eukaryota</taxon>
        <taxon>Fungi</taxon>
        <taxon>Dikarya</taxon>
        <taxon>Basidiomycota</taxon>
        <taxon>Agaricomycotina</taxon>
        <taxon>Agaricomycetes</taxon>
        <taxon>Russulales</taxon>
        <taxon>Hericiaceae</taxon>
        <taxon>Dentipellis</taxon>
    </lineage>
</organism>
<dbReference type="Proteomes" id="UP000298327">
    <property type="component" value="Unassembled WGS sequence"/>
</dbReference>
<accession>A0A4Y9Z5A3</accession>
<dbReference type="GO" id="GO:0071944">
    <property type="term" value="C:cell periphery"/>
    <property type="evidence" value="ECO:0007669"/>
    <property type="project" value="UniProtKB-ARBA"/>
</dbReference>
<evidence type="ECO:0000256" key="2">
    <source>
        <dbReference type="ARBA" id="ARBA00022692"/>
    </source>
</evidence>
<dbReference type="AlphaFoldDB" id="A0A4Y9Z5A3"/>
<feature type="region of interest" description="Disordered" evidence="5">
    <location>
        <begin position="241"/>
        <end position="320"/>
    </location>
</feature>
<dbReference type="GO" id="GO:0016020">
    <property type="term" value="C:membrane"/>
    <property type="evidence" value="ECO:0007669"/>
    <property type="project" value="UniProtKB-SubCell"/>
</dbReference>
<evidence type="ECO:0000313" key="8">
    <source>
        <dbReference type="EMBL" id="TFY68981.1"/>
    </source>
</evidence>
<gene>
    <name evidence="8" type="ORF">EVG20_g3336</name>
</gene>
<keyword evidence="4 6" id="KW-0472">Membrane</keyword>
<sequence length="320" mass="32954">MSTFTRAASLLTAVVVPLFLAQRVVGQLSAPDCQPGFQWSYNSLNQTPCLIAAYVEAACDGGQFSIPPLAPNHHYTGPTAGQGNPCLCNTVAYSLISACDACQGNAPLQWSEWAFNCSSTSPDGTLPISVPSGTRIPQWAYQNVTGTDLWNNQTAFNVGDGVESTATTGPTGSSSVSMTSSPGVTGSQTSAPNSGGSSHKSHAGAIAGGVVGGVVGAALLAGLAVFFFLRYRRSHLPPSAAYTQGGAPPMSQPGYEGSTGPFTAGTTETPRKFYDPSDPSTFPTSPSPSSPTIRTTANTYNGGMQGLQPNRSQYNGLPEV</sequence>
<feature type="compositionally biased region" description="Polar residues" evidence="5">
    <location>
        <begin position="297"/>
        <end position="320"/>
    </location>
</feature>
<evidence type="ECO:0000313" key="9">
    <source>
        <dbReference type="Proteomes" id="UP000298327"/>
    </source>
</evidence>
<feature type="signal peptide" evidence="7">
    <location>
        <begin position="1"/>
        <end position="26"/>
    </location>
</feature>
<keyword evidence="2 6" id="KW-0812">Transmembrane</keyword>
<comment type="subcellular location">
    <subcellularLocation>
        <location evidence="1">Membrane</location>
        <topology evidence="1">Single-pass membrane protein</topology>
    </subcellularLocation>
</comment>
<evidence type="ECO:0000256" key="3">
    <source>
        <dbReference type="ARBA" id="ARBA00022989"/>
    </source>
</evidence>
<evidence type="ECO:0000256" key="1">
    <source>
        <dbReference type="ARBA" id="ARBA00004167"/>
    </source>
</evidence>
<feature type="compositionally biased region" description="Low complexity" evidence="5">
    <location>
        <begin position="164"/>
        <end position="187"/>
    </location>
</feature>
<reference evidence="8 9" key="1">
    <citation type="submission" date="2019-02" db="EMBL/GenBank/DDBJ databases">
        <title>Genome sequencing of the rare red list fungi Dentipellis fragilis.</title>
        <authorList>
            <person name="Buettner E."/>
            <person name="Kellner H."/>
        </authorList>
    </citation>
    <scope>NUCLEOTIDE SEQUENCE [LARGE SCALE GENOMIC DNA]</scope>
    <source>
        <strain evidence="8 9">DSM 105465</strain>
    </source>
</reference>
<dbReference type="STRING" id="205917.A0A4Y9Z5A3"/>
<feature type="chain" id="PRO_5021385168" evidence="7">
    <location>
        <begin position="27"/>
        <end position="320"/>
    </location>
</feature>
<proteinExistence type="predicted"/>
<evidence type="ECO:0000256" key="5">
    <source>
        <dbReference type="SAM" id="MobiDB-lite"/>
    </source>
</evidence>
<dbReference type="InterPro" id="IPR051694">
    <property type="entry name" value="Immunoregulatory_rcpt-like"/>
</dbReference>